<dbReference type="InterPro" id="IPR011042">
    <property type="entry name" value="6-blade_b-propeller_TolB-like"/>
</dbReference>
<name>A0ABQ9NKG3_9PEZI</name>
<keyword evidence="2" id="KW-1185">Reference proteome</keyword>
<dbReference type="SUPFAM" id="SSF63829">
    <property type="entry name" value="Calcium-dependent phosphotriesterase"/>
    <property type="match status" value="1"/>
</dbReference>
<reference evidence="1" key="1">
    <citation type="submission" date="2022-10" db="EMBL/GenBank/DDBJ databases">
        <title>Culturing micro-colonial fungi from biological soil crusts in the Mojave desert and describing Neophaeococcomyces mojavensis, and introducing the new genera and species Taxawa tesnikishii.</title>
        <authorList>
            <person name="Kurbessoian T."/>
            <person name="Stajich J.E."/>
        </authorList>
    </citation>
    <scope>NUCLEOTIDE SEQUENCE</scope>
    <source>
        <strain evidence="1">TK_1</strain>
    </source>
</reference>
<dbReference type="PANTHER" id="PTHR11799">
    <property type="entry name" value="PARAOXONASE"/>
    <property type="match status" value="1"/>
</dbReference>
<dbReference type="EMBL" id="JAPDRL010000068">
    <property type="protein sequence ID" value="KAJ9660137.1"/>
    <property type="molecule type" value="Genomic_DNA"/>
</dbReference>
<comment type="caution">
    <text evidence="1">The sequence shown here is derived from an EMBL/GenBank/DDBJ whole genome shotgun (WGS) entry which is preliminary data.</text>
</comment>
<evidence type="ECO:0000313" key="1">
    <source>
        <dbReference type="EMBL" id="KAJ9660137.1"/>
    </source>
</evidence>
<protein>
    <recommendedName>
        <fullName evidence="3">Arylesterase</fullName>
    </recommendedName>
</protein>
<organism evidence="1 2">
    <name type="scientific">Coniosporium apollinis</name>
    <dbReference type="NCBI Taxonomy" id="61459"/>
    <lineage>
        <taxon>Eukaryota</taxon>
        <taxon>Fungi</taxon>
        <taxon>Dikarya</taxon>
        <taxon>Ascomycota</taxon>
        <taxon>Pezizomycotina</taxon>
        <taxon>Dothideomycetes</taxon>
        <taxon>Dothideomycetes incertae sedis</taxon>
        <taxon>Coniosporium</taxon>
    </lineage>
</organism>
<gene>
    <name evidence="1" type="ORF">H2201_007044</name>
</gene>
<dbReference type="Gene3D" id="2.120.10.30">
    <property type="entry name" value="TolB, C-terminal domain"/>
    <property type="match status" value="1"/>
</dbReference>
<dbReference type="PANTHER" id="PTHR11799:SF30">
    <property type="entry name" value="SERUM PARAOXONASE_ARYLESTERASE 2"/>
    <property type="match status" value="1"/>
</dbReference>
<accession>A0ABQ9NKG3</accession>
<dbReference type="InterPro" id="IPR051288">
    <property type="entry name" value="Serum_paraoxonase/arylesterase"/>
</dbReference>
<evidence type="ECO:0008006" key="3">
    <source>
        <dbReference type="Google" id="ProtNLM"/>
    </source>
</evidence>
<dbReference type="Proteomes" id="UP001172684">
    <property type="component" value="Unassembled WGS sequence"/>
</dbReference>
<proteinExistence type="predicted"/>
<sequence length="385" mass="42523">MAVDRRLGAGLAILAFSFAFPYVYDRYQGFKLILDNAPEKLPNISAFASAEIKFRDEVKNCEDAVMDESRGIAFLSCDSSRDHWDVIMGTSIDPAESGAIYKFDYASTPNTLVRLSLSNFPRPADFHPLGISYHSQSNTLFVVNHRSSGPAIELFSYADHDSTALYHIRTLTHPLIHAPNAVTALSATSLLITNDHFFSIRAWPFLSRLEAYLAVPIGSVVHVDFSAPDVHMTQLARLPLPNGIAMVNATTLAIASTSRPGVYFYDVHRPTDGGSIKLELKRVIKTRFAPDNLRVDSQGRLLVAGHPHPPSIEAAIQWSKRGDRSRDAEARPRSPSWVAEWDGRRARDLYVGGEYGFSSTAVRDVGRGIVIVVGLFERGILVGRE</sequence>
<evidence type="ECO:0000313" key="2">
    <source>
        <dbReference type="Proteomes" id="UP001172684"/>
    </source>
</evidence>